<name>A0A8F9TW11_9BACT</name>
<reference evidence="2" key="1">
    <citation type="submission" date="2021-08" db="EMBL/GenBank/DDBJ databases">
        <title>Genome of a novel bacterium of the phylum Verrucomicrobia, Oleiharenicola sp. KSB-15.</title>
        <authorList>
            <person name="Chung J.-H."/>
            <person name="Ahn J.-H."/>
            <person name="Yoon Y."/>
            <person name="Kim D.-Y."/>
            <person name="An S.-H."/>
            <person name="Park I."/>
            <person name="Yeon J."/>
        </authorList>
    </citation>
    <scope>NUCLEOTIDE SEQUENCE</scope>
    <source>
        <strain evidence="2">KSB-15</strain>
    </source>
</reference>
<evidence type="ECO:0000313" key="2">
    <source>
        <dbReference type="EMBL" id="QYM78798.1"/>
    </source>
</evidence>
<keyword evidence="3" id="KW-1185">Reference proteome</keyword>
<dbReference type="Proteomes" id="UP000825051">
    <property type="component" value="Chromosome"/>
</dbReference>
<dbReference type="KEGG" id="ole:K0B96_16065"/>
<gene>
    <name evidence="2" type="ORF">K0B96_16065</name>
</gene>
<evidence type="ECO:0000256" key="1">
    <source>
        <dbReference type="SAM" id="MobiDB-lite"/>
    </source>
</evidence>
<feature type="region of interest" description="Disordered" evidence="1">
    <location>
        <begin position="1"/>
        <end position="21"/>
    </location>
</feature>
<dbReference type="EMBL" id="CP080507">
    <property type="protein sequence ID" value="QYM78798.1"/>
    <property type="molecule type" value="Genomic_DNA"/>
</dbReference>
<sequence>MVTPAHFSGGGGAVFPQRDRREPFGMRATGEHTQLEIDEARHEVVGELEASVVAAGAEVRGGRGRRCCRRLWRLACSRRNSRAPLLRAISVVEASPSVVKINSMSVIWSRKLSLGEASALKSLYSDGVMLNVATNGRAVNRVCGMKTQGQAFLYNRIGHRRYI</sequence>
<protein>
    <submittedName>
        <fullName evidence="2">Uncharacterized protein</fullName>
    </submittedName>
</protein>
<dbReference type="RefSeq" id="WP_220161902.1">
    <property type="nucleotide sequence ID" value="NZ_CP080507.1"/>
</dbReference>
<proteinExistence type="predicted"/>
<dbReference type="AlphaFoldDB" id="A0A8F9TW11"/>
<accession>A0A8F9TW11</accession>
<organism evidence="2 3">
    <name type="scientific">Horticoccus luteus</name>
    <dbReference type="NCBI Taxonomy" id="2862869"/>
    <lineage>
        <taxon>Bacteria</taxon>
        <taxon>Pseudomonadati</taxon>
        <taxon>Verrucomicrobiota</taxon>
        <taxon>Opitutia</taxon>
        <taxon>Opitutales</taxon>
        <taxon>Opitutaceae</taxon>
        <taxon>Horticoccus</taxon>
    </lineage>
</organism>
<evidence type="ECO:0000313" key="3">
    <source>
        <dbReference type="Proteomes" id="UP000825051"/>
    </source>
</evidence>